<dbReference type="RefSeq" id="WP_229432436.1">
    <property type="nucleotide sequence ID" value="NZ_JAJHPV010000013.1"/>
</dbReference>
<dbReference type="Proteomes" id="UP001198701">
    <property type="component" value="Unassembled WGS sequence"/>
</dbReference>
<dbReference type="Pfam" id="PF13400">
    <property type="entry name" value="Tad"/>
    <property type="match status" value="1"/>
</dbReference>
<name>A0ABS8ISG1_9BURK</name>
<keyword evidence="4" id="KW-1185">Reference proteome</keyword>
<comment type="caution">
    <text evidence="3">The sequence shown here is derived from an EMBL/GenBank/DDBJ whole genome shotgun (WGS) entry which is preliminary data.</text>
</comment>
<protein>
    <submittedName>
        <fullName evidence="3">Pilus assembly protein TadG-related protein</fullName>
    </submittedName>
</protein>
<sequence>MDTRLIALQTPRRPRRERGVIAIIVALSIAVLIGFGGLVLDLGHLFVNKTELQNAADACALAAANQLVCDTNAGPCPAAFLQDAEAAGMYVAGRNTSDFQKKVVAIEAQDVKFNTAIGPNASYLSRADGASPDSKFAMCNTRSAAIPTWLMQVLKTFQPTTVAAQAVATLAPGQTACNASPIGICSIDKTLPGYGYATGQWITARFNHGQNGDDSLTGNFRWVDFTPSAGGTSEVRDQLLGNGTVCGIAVGDNVREEGVKQGAKSAWNMRFGINPPGGASDLVPTEVVPDKTGFSYPSKTPPIPVGTSAYADYRLQQAAASPFDDKLYIGDKVNGQPISSAAHLAYGGERRLISVPVIECGKSPAEVKILDMACVLMLNPMSNGATGDIYLEWRGLSNVPGSACRTAGVPGGTTGPLVPTLVQ</sequence>
<keyword evidence="1" id="KW-1133">Transmembrane helix</keyword>
<keyword evidence="1" id="KW-0812">Transmembrane</keyword>
<evidence type="ECO:0000313" key="4">
    <source>
        <dbReference type="Proteomes" id="UP001198701"/>
    </source>
</evidence>
<gene>
    <name evidence="3" type="ORF">LMJ30_11220</name>
</gene>
<evidence type="ECO:0000259" key="2">
    <source>
        <dbReference type="Pfam" id="PF13400"/>
    </source>
</evidence>
<dbReference type="EMBL" id="JAJHPV010000013">
    <property type="protein sequence ID" value="MCC6071529.1"/>
    <property type="molecule type" value="Genomic_DNA"/>
</dbReference>
<accession>A0ABS8ISG1</accession>
<reference evidence="3 4" key="1">
    <citation type="submission" date="2021-11" db="EMBL/GenBank/DDBJ databases">
        <authorList>
            <person name="Huq M.A."/>
        </authorList>
    </citation>
    <scope>NUCLEOTIDE SEQUENCE [LARGE SCALE GENOMIC DNA]</scope>
    <source>
        <strain evidence="3 4">MAHUQ-52</strain>
    </source>
</reference>
<evidence type="ECO:0000313" key="3">
    <source>
        <dbReference type="EMBL" id="MCC6071529.1"/>
    </source>
</evidence>
<proteinExistence type="predicted"/>
<organism evidence="3 4">
    <name type="scientific">Massilia agrisoli</name>
    <dbReference type="NCBI Taxonomy" id="2892444"/>
    <lineage>
        <taxon>Bacteria</taxon>
        <taxon>Pseudomonadati</taxon>
        <taxon>Pseudomonadota</taxon>
        <taxon>Betaproteobacteria</taxon>
        <taxon>Burkholderiales</taxon>
        <taxon>Oxalobacteraceae</taxon>
        <taxon>Telluria group</taxon>
        <taxon>Massilia</taxon>
    </lineage>
</organism>
<dbReference type="InterPro" id="IPR028087">
    <property type="entry name" value="Tad_N"/>
</dbReference>
<feature type="domain" description="Putative Flp pilus-assembly TadG-like N-terminal" evidence="2">
    <location>
        <begin position="19"/>
        <end position="65"/>
    </location>
</feature>
<evidence type="ECO:0000256" key="1">
    <source>
        <dbReference type="SAM" id="Phobius"/>
    </source>
</evidence>
<keyword evidence="1" id="KW-0472">Membrane</keyword>
<feature type="transmembrane region" description="Helical" evidence="1">
    <location>
        <begin position="20"/>
        <end position="40"/>
    </location>
</feature>